<dbReference type="Pfam" id="PF01041">
    <property type="entry name" value="DegT_DnrJ_EryC1"/>
    <property type="match status" value="1"/>
</dbReference>
<evidence type="ECO:0000256" key="3">
    <source>
        <dbReference type="ARBA" id="ARBA00022679"/>
    </source>
</evidence>
<proteinExistence type="inferred from homology"/>
<dbReference type="GO" id="GO:0008483">
    <property type="term" value="F:transaminase activity"/>
    <property type="evidence" value="ECO:0007669"/>
    <property type="project" value="UniProtKB-KW"/>
</dbReference>
<dbReference type="eggNOG" id="COG0399">
    <property type="taxonomic scope" value="Bacteria"/>
</dbReference>
<comment type="caution">
    <text evidence="7">The sequence shown here is derived from an EMBL/GenBank/DDBJ whole genome shotgun (WGS) entry which is preliminary data.</text>
</comment>
<dbReference type="InterPro" id="IPR015421">
    <property type="entry name" value="PyrdxlP-dep_Trfase_major"/>
</dbReference>
<dbReference type="InterPro" id="IPR015424">
    <property type="entry name" value="PyrdxlP-dep_Trfase"/>
</dbReference>
<evidence type="ECO:0000256" key="6">
    <source>
        <dbReference type="RuleBase" id="RU004508"/>
    </source>
</evidence>
<evidence type="ECO:0000256" key="4">
    <source>
        <dbReference type="ARBA" id="ARBA00022898"/>
    </source>
</evidence>
<dbReference type="STRING" id="68570.DC74_417"/>
<comment type="similarity">
    <text evidence="5">Belongs to the DegT/DnrJ/EryC1 family. L-glutamine:2-deoxy-scyllo-inosose/scyllo-inosose aminotransferase subfamily.</text>
</comment>
<keyword evidence="2" id="KW-0032">Aminotransferase</keyword>
<protein>
    <submittedName>
        <fullName evidence="7">dTDP-4-amino-4,6-dideoxy-D-glucose transaminase</fullName>
    </submittedName>
</protein>
<evidence type="ECO:0000313" key="7">
    <source>
        <dbReference type="EMBL" id="GCB88551.1"/>
    </source>
</evidence>
<accession>A0A059VU69</accession>
<dbReference type="GO" id="GO:0030170">
    <property type="term" value="F:pyridoxal phosphate binding"/>
    <property type="evidence" value="ECO:0007669"/>
    <property type="project" value="TreeGrafter"/>
</dbReference>
<dbReference type="Proteomes" id="UP000288351">
    <property type="component" value="Unassembled WGS sequence"/>
</dbReference>
<dbReference type="Gene3D" id="3.40.640.10">
    <property type="entry name" value="Type I PLP-dependent aspartate aminotransferase-like (Major domain)"/>
    <property type="match status" value="1"/>
</dbReference>
<dbReference type="InterPro" id="IPR000653">
    <property type="entry name" value="DegT/StrS_aminotransferase"/>
</dbReference>
<comment type="cofactor">
    <cofactor evidence="1">
        <name>pyridoxal 5'-phosphate</name>
        <dbReference type="ChEBI" id="CHEBI:597326"/>
    </cofactor>
</comment>
<evidence type="ECO:0000313" key="8">
    <source>
        <dbReference type="Proteomes" id="UP000288351"/>
    </source>
</evidence>
<sequence>MPSTDPVVDAAVRDLLDRWGQPAAAFCASGGAALEAALEVLEVGSGAEVVVPDVGCHSVAAAVVRVGAVPVFVGVGEGLTLHPPDVAAACSARTRAVIAVHQYGLPCDVPGIVAAVPRGVAVIEDVAQTWGSTTRGVPAGSTGTLTVTSFGPSKPVALGAGGALLGPADLVSGAVARGDTSDRHRPRPPSPARFPAPLYPLLPAAVAEADRQLASRRAAVERFTGGDLARHFRLPGLLPGSSAGWTRVPLYPARSATPRHLAQLTDALGAAQRMHPRPPSALPMFRGRDTRVVTGTRRPVEPLLVKIGRPS</sequence>
<dbReference type="PANTHER" id="PTHR30244:SF34">
    <property type="entry name" value="DTDP-4-AMINO-4,6-DIDEOXYGALACTOSE TRANSAMINASE"/>
    <property type="match status" value="1"/>
</dbReference>
<name>A0A059VU69_STRNR</name>
<gene>
    <name evidence="7" type="ORF">SALB_01222</name>
</gene>
<evidence type="ECO:0000256" key="2">
    <source>
        <dbReference type="ARBA" id="ARBA00022576"/>
    </source>
</evidence>
<keyword evidence="3" id="KW-0808">Transferase</keyword>
<evidence type="ECO:0000256" key="5">
    <source>
        <dbReference type="ARBA" id="ARBA00038398"/>
    </source>
</evidence>
<dbReference type="AlphaFoldDB" id="A0A059VU69"/>
<dbReference type="EMBL" id="BHXC01000006">
    <property type="protein sequence ID" value="GCB88551.1"/>
    <property type="molecule type" value="Genomic_DNA"/>
</dbReference>
<dbReference type="PANTHER" id="PTHR30244">
    <property type="entry name" value="TRANSAMINASE"/>
    <property type="match status" value="1"/>
</dbReference>
<dbReference type="SUPFAM" id="SSF53383">
    <property type="entry name" value="PLP-dependent transferases"/>
    <property type="match status" value="1"/>
</dbReference>
<dbReference type="RefSeq" id="WP_078486585.1">
    <property type="nucleotide sequence ID" value="NZ_BHXC01000006.1"/>
</dbReference>
<evidence type="ECO:0000256" key="1">
    <source>
        <dbReference type="ARBA" id="ARBA00001933"/>
    </source>
</evidence>
<dbReference type="GO" id="GO:0000271">
    <property type="term" value="P:polysaccharide biosynthetic process"/>
    <property type="evidence" value="ECO:0007669"/>
    <property type="project" value="TreeGrafter"/>
</dbReference>
<organism evidence="7 8">
    <name type="scientific">Streptomyces noursei</name>
    <name type="common">Streptomyces albulus</name>
    <dbReference type="NCBI Taxonomy" id="1971"/>
    <lineage>
        <taxon>Bacteria</taxon>
        <taxon>Bacillati</taxon>
        <taxon>Actinomycetota</taxon>
        <taxon>Actinomycetes</taxon>
        <taxon>Kitasatosporales</taxon>
        <taxon>Streptomycetaceae</taxon>
        <taxon>Streptomyces</taxon>
    </lineage>
</organism>
<reference evidence="7 8" key="1">
    <citation type="journal article" date="2019" name="Microbiol. Resour. Announc.">
        <title>Draft Genome Sequence of the Most Traditional epsilon-Poly-l-Lysine Producer, Streptomyces albulus NBRC14147.</title>
        <authorList>
            <person name="Yamanaka K."/>
            <person name="Hamano Y."/>
        </authorList>
    </citation>
    <scope>NUCLEOTIDE SEQUENCE [LARGE SCALE GENOMIC DNA]</scope>
    <source>
        <strain evidence="7 8">NBRC 14147</strain>
    </source>
</reference>
<keyword evidence="4 6" id="KW-0663">Pyridoxal phosphate</keyword>